<organism evidence="1">
    <name type="scientific">Rhizophora mucronata</name>
    <name type="common">Asiatic mangrove</name>
    <dbReference type="NCBI Taxonomy" id="61149"/>
    <lineage>
        <taxon>Eukaryota</taxon>
        <taxon>Viridiplantae</taxon>
        <taxon>Streptophyta</taxon>
        <taxon>Embryophyta</taxon>
        <taxon>Tracheophyta</taxon>
        <taxon>Spermatophyta</taxon>
        <taxon>Magnoliopsida</taxon>
        <taxon>eudicotyledons</taxon>
        <taxon>Gunneridae</taxon>
        <taxon>Pentapetalae</taxon>
        <taxon>rosids</taxon>
        <taxon>fabids</taxon>
        <taxon>Malpighiales</taxon>
        <taxon>Rhizophoraceae</taxon>
        <taxon>Rhizophora</taxon>
    </lineage>
</organism>
<accession>A0A2P2Q989</accession>
<proteinExistence type="predicted"/>
<dbReference type="EMBL" id="GGEC01083088">
    <property type="protein sequence ID" value="MBX63572.1"/>
    <property type="molecule type" value="Transcribed_RNA"/>
</dbReference>
<evidence type="ECO:0000313" key="1">
    <source>
        <dbReference type="EMBL" id="MBX63572.1"/>
    </source>
</evidence>
<name>A0A2P2Q989_RHIMU</name>
<reference evidence="1" key="1">
    <citation type="submission" date="2018-02" db="EMBL/GenBank/DDBJ databases">
        <title>Rhizophora mucronata_Transcriptome.</title>
        <authorList>
            <person name="Meera S.P."/>
            <person name="Sreeshan A."/>
            <person name="Augustine A."/>
        </authorList>
    </citation>
    <scope>NUCLEOTIDE SEQUENCE</scope>
    <source>
        <tissue evidence="1">Leaf</tissue>
    </source>
</reference>
<sequence>MIIKFPIPFSFFCSSMTYLHKIFPYSQE</sequence>
<dbReference type="AlphaFoldDB" id="A0A2P2Q989"/>
<protein>
    <submittedName>
        <fullName evidence="1">Uncharacterized protein</fullName>
    </submittedName>
</protein>